<evidence type="ECO:0000256" key="7">
    <source>
        <dbReference type="ARBA" id="ARBA00023136"/>
    </source>
</evidence>
<evidence type="ECO:0000256" key="1">
    <source>
        <dbReference type="ARBA" id="ARBA00004651"/>
    </source>
</evidence>
<dbReference type="PANTHER" id="PTHR30047:SF7">
    <property type="entry name" value="HIGH-AFFINITY CHOLINE TRANSPORT PROTEIN"/>
    <property type="match status" value="1"/>
</dbReference>
<keyword evidence="4" id="KW-1003">Cell membrane</keyword>
<dbReference type="Pfam" id="PF02028">
    <property type="entry name" value="BCCT"/>
    <property type="match status" value="1"/>
</dbReference>
<feature type="transmembrane region" description="Helical" evidence="8">
    <location>
        <begin position="170"/>
        <end position="189"/>
    </location>
</feature>
<evidence type="ECO:0000256" key="4">
    <source>
        <dbReference type="ARBA" id="ARBA00022475"/>
    </source>
</evidence>
<organism evidence="9 10">
    <name type="scientific">Halobacillus alkaliphilus</name>
    <dbReference type="NCBI Taxonomy" id="396056"/>
    <lineage>
        <taxon>Bacteria</taxon>
        <taxon>Bacillati</taxon>
        <taxon>Bacillota</taxon>
        <taxon>Bacilli</taxon>
        <taxon>Bacillales</taxon>
        <taxon>Bacillaceae</taxon>
        <taxon>Halobacillus</taxon>
    </lineage>
</organism>
<dbReference type="Proteomes" id="UP000198897">
    <property type="component" value="Unassembled WGS sequence"/>
</dbReference>
<evidence type="ECO:0000256" key="5">
    <source>
        <dbReference type="ARBA" id="ARBA00022692"/>
    </source>
</evidence>
<dbReference type="GO" id="GO:0022857">
    <property type="term" value="F:transmembrane transporter activity"/>
    <property type="evidence" value="ECO:0007669"/>
    <property type="project" value="InterPro"/>
</dbReference>
<dbReference type="GO" id="GO:0005886">
    <property type="term" value="C:plasma membrane"/>
    <property type="evidence" value="ECO:0007669"/>
    <property type="project" value="UniProtKB-SubCell"/>
</dbReference>
<keyword evidence="7 8" id="KW-0472">Membrane</keyword>
<dbReference type="EMBL" id="FOOG01000009">
    <property type="protein sequence ID" value="SFF80047.1"/>
    <property type="molecule type" value="Genomic_DNA"/>
</dbReference>
<evidence type="ECO:0000256" key="3">
    <source>
        <dbReference type="ARBA" id="ARBA00022448"/>
    </source>
</evidence>
<dbReference type="AlphaFoldDB" id="A0A1I2LRP3"/>
<evidence type="ECO:0000313" key="9">
    <source>
        <dbReference type="EMBL" id="SFF80047.1"/>
    </source>
</evidence>
<name>A0A1I2LRP3_9BACI</name>
<dbReference type="RefSeq" id="WP_245755970.1">
    <property type="nucleotide sequence ID" value="NZ_FOOG01000009.1"/>
</dbReference>
<gene>
    <name evidence="9" type="ORF">SAMN05216353_10989</name>
</gene>
<dbReference type="PANTHER" id="PTHR30047">
    <property type="entry name" value="HIGH-AFFINITY CHOLINE TRANSPORT PROTEIN-RELATED"/>
    <property type="match status" value="1"/>
</dbReference>
<feature type="transmembrane region" description="Helical" evidence="8">
    <location>
        <begin position="38"/>
        <end position="59"/>
    </location>
</feature>
<comment type="subcellular location">
    <subcellularLocation>
        <location evidence="1">Cell membrane</location>
        <topology evidence="1">Multi-pass membrane protein</topology>
    </subcellularLocation>
</comment>
<evidence type="ECO:0000256" key="2">
    <source>
        <dbReference type="ARBA" id="ARBA00005658"/>
    </source>
</evidence>
<proteinExistence type="inferred from homology"/>
<comment type="similarity">
    <text evidence="2">Belongs to the BCCT transporter (TC 2.A.15) family.</text>
</comment>
<protein>
    <submittedName>
        <fullName evidence="9">BCCT, betaine/carnitine/choline family transporter</fullName>
    </submittedName>
</protein>
<sequence>MFSLGTESFGGFLSGFFDKALFTGQAAGDSWATGWTTFYWSNWMAWAPVTAVFLARIAYGYTVKEVIMMNFVIPGLFSVIWMTVLGGTAINFQMTGKVDIAAIIDAQGTGAAGYAVLSEIPFSGILIVLYLLAVMISFVTATDSTTNAMASISATGITEGAQEAPIFIKITWGLIVGAVALIFISTLGINGIMTLSYLGGFPALFLGILSILSLIVVMRNPAKFDRHSKKQKQRDSA</sequence>
<keyword evidence="5 8" id="KW-0812">Transmembrane</keyword>
<evidence type="ECO:0000256" key="6">
    <source>
        <dbReference type="ARBA" id="ARBA00022989"/>
    </source>
</evidence>
<keyword evidence="6 8" id="KW-1133">Transmembrane helix</keyword>
<evidence type="ECO:0000313" key="10">
    <source>
        <dbReference type="Proteomes" id="UP000198897"/>
    </source>
</evidence>
<accession>A0A1I2LRP3</accession>
<feature type="transmembrane region" description="Helical" evidence="8">
    <location>
        <begin position="120"/>
        <end position="141"/>
    </location>
</feature>
<feature type="transmembrane region" description="Helical" evidence="8">
    <location>
        <begin position="195"/>
        <end position="217"/>
    </location>
</feature>
<reference evidence="10" key="1">
    <citation type="submission" date="2016-10" db="EMBL/GenBank/DDBJ databases">
        <authorList>
            <person name="Varghese N."/>
            <person name="Submissions S."/>
        </authorList>
    </citation>
    <scope>NUCLEOTIDE SEQUENCE [LARGE SCALE GENOMIC DNA]</scope>
    <source>
        <strain evidence="10">FP5</strain>
    </source>
</reference>
<feature type="transmembrane region" description="Helical" evidence="8">
    <location>
        <begin position="71"/>
        <end position="90"/>
    </location>
</feature>
<dbReference type="InterPro" id="IPR000060">
    <property type="entry name" value="BCCT_transptr"/>
</dbReference>
<evidence type="ECO:0000256" key="8">
    <source>
        <dbReference type="SAM" id="Phobius"/>
    </source>
</evidence>
<keyword evidence="3" id="KW-0813">Transport</keyword>
<keyword evidence="10" id="KW-1185">Reference proteome</keyword>